<feature type="non-terminal residue" evidence="1">
    <location>
        <position position="1"/>
    </location>
</feature>
<dbReference type="EMBL" id="CAJVPL010003160">
    <property type="protein sequence ID" value="CAG8627481.1"/>
    <property type="molecule type" value="Genomic_DNA"/>
</dbReference>
<accession>A0A9N9D8V4</accession>
<name>A0A9N9D8V4_9GLOM</name>
<keyword evidence="2" id="KW-1185">Reference proteome</keyword>
<comment type="caution">
    <text evidence="1">The sequence shown here is derived from an EMBL/GenBank/DDBJ whole genome shotgun (WGS) entry which is preliminary data.</text>
</comment>
<protein>
    <submittedName>
        <fullName evidence="1">9024_t:CDS:1</fullName>
    </submittedName>
</protein>
<reference evidence="1" key="1">
    <citation type="submission" date="2021-06" db="EMBL/GenBank/DDBJ databases">
        <authorList>
            <person name="Kallberg Y."/>
            <person name="Tangrot J."/>
            <person name="Rosling A."/>
        </authorList>
    </citation>
    <scope>NUCLEOTIDE SEQUENCE</scope>
    <source>
        <strain evidence="1">MT106</strain>
    </source>
</reference>
<evidence type="ECO:0000313" key="2">
    <source>
        <dbReference type="Proteomes" id="UP000789831"/>
    </source>
</evidence>
<organism evidence="1 2">
    <name type="scientific">Ambispora gerdemannii</name>
    <dbReference type="NCBI Taxonomy" id="144530"/>
    <lineage>
        <taxon>Eukaryota</taxon>
        <taxon>Fungi</taxon>
        <taxon>Fungi incertae sedis</taxon>
        <taxon>Mucoromycota</taxon>
        <taxon>Glomeromycotina</taxon>
        <taxon>Glomeromycetes</taxon>
        <taxon>Archaeosporales</taxon>
        <taxon>Ambisporaceae</taxon>
        <taxon>Ambispora</taxon>
    </lineage>
</organism>
<sequence>VARQPATAEFAVVVVVKFVVIGGRPTASWLLKPYTLNAL</sequence>
<dbReference type="Proteomes" id="UP000789831">
    <property type="component" value="Unassembled WGS sequence"/>
</dbReference>
<proteinExistence type="predicted"/>
<evidence type="ECO:0000313" key="1">
    <source>
        <dbReference type="EMBL" id="CAG8627481.1"/>
    </source>
</evidence>
<gene>
    <name evidence="1" type="ORF">AGERDE_LOCUS10362</name>
</gene>
<dbReference type="AlphaFoldDB" id="A0A9N9D8V4"/>